<feature type="region of interest" description="Disordered" evidence="1">
    <location>
        <begin position="1"/>
        <end position="47"/>
    </location>
</feature>
<keyword evidence="3" id="KW-1185">Reference proteome</keyword>
<accession>A0ABN8ZJR0</accession>
<evidence type="ECO:0000313" key="2">
    <source>
        <dbReference type="EMBL" id="CAI9173728.1"/>
    </source>
</evidence>
<feature type="region of interest" description="Disordered" evidence="1">
    <location>
        <begin position="89"/>
        <end position="177"/>
    </location>
</feature>
<dbReference type="Proteomes" id="UP001176941">
    <property type="component" value="Chromosome 34"/>
</dbReference>
<dbReference type="EMBL" id="OX460345">
    <property type="protein sequence ID" value="CAI9173728.1"/>
    <property type="molecule type" value="Genomic_DNA"/>
</dbReference>
<sequence>MTSSRSCRGRWGGARDAEAGTGRDARSEGTASRCCRPRGSAHLAPGSLRTEVKWPRDGGSVVAASGQTVGLTRGRGAREPRVRLLRSVGPFRGPAAAPQPPGDPEVLASAAAGGVPHLPLQMEAAPAPAQSHRPTPRCPLAAQAARPRRRRRPPRSSSAPQPRRSPLFAGLAATKWR</sequence>
<reference evidence="2" key="1">
    <citation type="submission" date="2023-04" db="EMBL/GenBank/DDBJ databases">
        <authorList>
            <consortium name="ELIXIR-Norway"/>
        </authorList>
    </citation>
    <scope>NUCLEOTIDE SEQUENCE [LARGE SCALE GENOMIC DNA]</scope>
</reference>
<gene>
    <name evidence="2" type="ORF">MRATA1EN1_LOCUS22690</name>
</gene>
<protein>
    <submittedName>
        <fullName evidence="2">Uncharacterized protein</fullName>
    </submittedName>
</protein>
<organism evidence="2 3">
    <name type="scientific">Rangifer tarandus platyrhynchus</name>
    <name type="common">Svalbard reindeer</name>
    <dbReference type="NCBI Taxonomy" id="3082113"/>
    <lineage>
        <taxon>Eukaryota</taxon>
        <taxon>Metazoa</taxon>
        <taxon>Chordata</taxon>
        <taxon>Craniata</taxon>
        <taxon>Vertebrata</taxon>
        <taxon>Euteleostomi</taxon>
        <taxon>Mammalia</taxon>
        <taxon>Eutheria</taxon>
        <taxon>Laurasiatheria</taxon>
        <taxon>Artiodactyla</taxon>
        <taxon>Ruminantia</taxon>
        <taxon>Pecora</taxon>
        <taxon>Cervidae</taxon>
        <taxon>Odocoileinae</taxon>
        <taxon>Rangifer</taxon>
    </lineage>
</organism>
<name>A0ABN8ZJR0_RANTA</name>
<feature type="compositionally biased region" description="Low complexity" evidence="1">
    <location>
        <begin position="155"/>
        <end position="167"/>
    </location>
</feature>
<feature type="compositionally biased region" description="Basic and acidic residues" evidence="1">
    <location>
        <begin position="13"/>
        <end position="27"/>
    </location>
</feature>
<evidence type="ECO:0000313" key="3">
    <source>
        <dbReference type="Proteomes" id="UP001176941"/>
    </source>
</evidence>
<evidence type="ECO:0000256" key="1">
    <source>
        <dbReference type="SAM" id="MobiDB-lite"/>
    </source>
</evidence>
<proteinExistence type="predicted"/>